<dbReference type="EMBL" id="LQZB01000164">
    <property type="protein sequence ID" value="KXU03945.1"/>
    <property type="molecule type" value="Genomic_DNA"/>
</dbReference>
<proteinExistence type="predicted"/>
<name>A0A139QN39_STROR</name>
<dbReference type="RefSeq" id="WP_061409171.1">
    <property type="nucleotide sequence ID" value="NZ_KQ970760.1"/>
</dbReference>
<dbReference type="GO" id="GO:0032993">
    <property type="term" value="C:protein-DNA complex"/>
    <property type="evidence" value="ECO:0007669"/>
    <property type="project" value="TreeGrafter"/>
</dbReference>
<dbReference type="InterPro" id="IPR001789">
    <property type="entry name" value="Sig_transdc_resp-reg_receiver"/>
</dbReference>
<evidence type="ECO:0000256" key="3">
    <source>
        <dbReference type="ARBA" id="ARBA00023015"/>
    </source>
</evidence>
<dbReference type="AlphaFoldDB" id="A0A139QN39"/>
<evidence type="ECO:0000256" key="1">
    <source>
        <dbReference type="ARBA" id="ARBA00022553"/>
    </source>
</evidence>
<keyword evidence="1 6" id="KW-0597">Phosphoprotein</keyword>
<dbReference type="CDD" id="cd00383">
    <property type="entry name" value="trans_reg_C"/>
    <property type="match status" value="1"/>
</dbReference>
<dbReference type="GO" id="GO:0005829">
    <property type="term" value="C:cytosol"/>
    <property type="evidence" value="ECO:0007669"/>
    <property type="project" value="TreeGrafter"/>
</dbReference>
<protein>
    <submittedName>
        <fullName evidence="10">Two component transcriptional regulator, winged helix family</fullName>
    </submittedName>
</protein>
<dbReference type="PATRIC" id="fig|1303.84.peg.1559"/>
<evidence type="ECO:0000259" key="8">
    <source>
        <dbReference type="PROSITE" id="PS50110"/>
    </source>
</evidence>
<dbReference type="OrthoDB" id="9790442at2"/>
<dbReference type="InterPro" id="IPR039420">
    <property type="entry name" value="WalR-like"/>
</dbReference>
<keyword evidence="5" id="KW-0804">Transcription</keyword>
<reference evidence="10 11" key="1">
    <citation type="submission" date="2016-01" db="EMBL/GenBank/DDBJ databases">
        <title>Highly variable Streptococcus oralis are common among viridans streptococci isolated from primates.</title>
        <authorList>
            <person name="Denapaite D."/>
            <person name="Rieger M."/>
            <person name="Koendgen S."/>
            <person name="Brueckner R."/>
            <person name="Ochigava I."/>
            <person name="Kappeler P."/>
            <person name="Maetz-Rensing K."/>
            <person name="Leendertz F."/>
            <person name="Hakenbeck R."/>
        </authorList>
    </citation>
    <scope>NUCLEOTIDE SEQUENCE [LARGE SCALE GENOMIC DNA]</scope>
    <source>
        <strain evidence="10 11">DD24</strain>
    </source>
</reference>
<evidence type="ECO:0000313" key="11">
    <source>
        <dbReference type="Proteomes" id="UP000070353"/>
    </source>
</evidence>
<evidence type="ECO:0000256" key="4">
    <source>
        <dbReference type="ARBA" id="ARBA00023125"/>
    </source>
</evidence>
<feature type="modified residue" description="4-aspartylphosphate" evidence="6">
    <location>
        <position position="52"/>
    </location>
</feature>
<dbReference type="GO" id="GO:0006355">
    <property type="term" value="P:regulation of DNA-templated transcription"/>
    <property type="evidence" value="ECO:0007669"/>
    <property type="project" value="InterPro"/>
</dbReference>
<feature type="domain" description="Response regulatory" evidence="8">
    <location>
        <begin position="3"/>
        <end position="116"/>
    </location>
</feature>
<dbReference type="Gene3D" id="3.40.50.2300">
    <property type="match status" value="1"/>
</dbReference>
<dbReference type="PROSITE" id="PS51755">
    <property type="entry name" value="OMPR_PHOB"/>
    <property type="match status" value="1"/>
</dbReference>
<evidence type="ECO:0000259" key="9">
    <source>
        <dbReference type="PROSITE" id="PS51755"/>
    </source>
</evidence>
<evidence type="ECO:0000256" key="2">
    <source>
        <dbReference type="ARBA" id="ARBA00023012"/>
    </source>
</evidence>
<dbReference type="Gene3D" id="1.10.10.10">
    <property type="entry name" value="Winged helix-like DNA-binding domain superfamily/Winged helix DNA-binding domain"/>
    <property type="match status" value="1"/>
</dbReference>
<dbReference type="PROSITE" id="PS50110">
    <property type="entry name" value="RESPONSE_REGULATORY"/>
    <property type="match status" value="1"/>
</dbReference>
<dbReference type="InterPro" id="IPR036388">
    <property type="entry name" value="WH-like_DNA-bd_sf"/>
</dbReference>
<comment type="caution">
    <text evidence="10">The sequence shown here is derived from an EMBL/GenBank/DDBJ whole genome shotgun (WGS) entry which is preliminary data.</text>
</comment>
<evidence type="ECO:0000256" key="5">
    <source>
        <dbReference type="ARBA" id="ARBA00023163"/>
    </source>
</evidence>
<dbReference type="PANTHER" id="PTHR48111">
    <property type="entry name" value="REGULATOR OF RPOS"/>
    <property type="match status" value="1"/>
</dbReference>
<dbReference type="SMART" id="SM00448">
    <property type="entry name" value="REC"/>
    <property type="match status" value="1"/>
</dbReference>
<evidence type="ECO:0000256" key="6">
    <source>
        <dbReference type="PROSITE-ProRule" id="PRU00169"/>
    </source>
</evidence>
<keyword evidence="2" id="KW-0902">Two-component regulatory system</keyword>
<evidence type="ECO:0000256" key="7">
    <source>
        <dbReference type="PROSITE-ProRule" id="PRU01091"/>
    </source>
</evidence>
<dbReference type="InterPro" id="IPR011006">
    <property type="entry name" value="CheY-like_superfamily"/>
</dbReference>
<dbReference type="PANTHER" id="PTHR48111:SF67">
    <property type="entry name" value="TRANSCRIPTIONAL REGULATORY PROTEIN TCTD"/>
    <property type="match status" value="1"/>
</dbReference>
<evidence type="ECO:0000313" key="10">
    <source>
        <dbReference type="EMBL" id="KXU03945.1"/>
    </source>
</evidence>
<dbReference type="Pfam" id="PF00072">
    <property type="entry name" value="Response_reg"/>
    <property type="match status" value="1"/>
</dbReference>
<dbReference type="SMART" id="SM00862">
    <property type="entry name" value="Trans_reg_C"/>
    <property type="match status" value="1"/>
</dbReference>
<keyword evidence="4 7" id="KW-0238">DNA-binding</keyword>
<sequence length="229" mass="26384">MKHILVIEDEALIRDEIVILLEKAGYQVDKLTDFKDTSQQVLQYNTDLIILDLNLPGETGFQIFKNLKSKRSVPILVLTSREQLKDEIYALKLGADEYLTKPFKKERFLARIENILKRYEGRQNLLEKDNFLLDRQTYTLYINGQSILLPQNQGKLLETLLVTNAPVVTKEELSMKLWNTTEFIDENALQVNIARLKKVMKQAGIALQVKSVRGIGYKIKEVSPDETES</sequence>
<feature type="domain" description="OmpR/PhoB-type" evidence="9">
    <location>
        <begin position="123"/>
        <end position="221"/>
    </location>
</feature>
<feature type="DNA-binding region" description="OmpR/PhoB-type" evidence="7">
    <location>
        <begin position="123"/>
        <end position="221"/>
    </location>
</feature>
<dbReference type="InterPro" id="IPR001867">
    <property type="entry name" value="OmpR/PhoB-type_DNA-bd"/>
</dbReference>
<gene>
    <name evidence="10" type="ORF">SORDD24_01414</name>
</gene>
<organism evidence="10 11">
    <name type="scientific">Streptococcus oralis</name>
    <dbReference type="NCBI Taxonomy" id="1303"/>
    <lineage>
        <taxon>Bacteria</taxon>
        <taxon>Bacillati</taxon>
        <taxon>Bacillota</taxon>
        <taxon>Bacilli</taxon>
        <taxon>Lactobacillales</taxon>
        <taxon>Streptococcaceae</taxon>
        <taxon>Streptococcus</taxon>
    </lineage>
</organism>
<accession>A0A139QN39</accession>
<dbReference type="Pfam" id="PF00486">
    <property type="entry name" value="Trans_reg_C"/>
    <property type="match status" value="1"/>
</dbReference>
<dbReference type="GO" id="GO:0000156">
    <property type="term" value="F:phosphorelay response regulator activity"/>
    <property type="evidence" value="ECO:0007669"/>
    <property type="project" value="TreeGrafter"/>
</dbReference>
<dbReference type="SUPFAM" id="SSF52172">
    <property type="entry name" value="CheY-like"/>
    <property type="match status" value="1"/>
</dbReference>
<dbReference type="Proteomes" id="UP000070353">
    <property type="component" value="Unassembled WGS sequence"/>
</dbReference>
<dbReference type="GO" id="GO:0000976">
    <property type="term" value="F:transcription cis-regulatory region binding"/>
    <property type="evidence" value="ECO:0007669"/>
    <property type="project" value="TreeGrafter"/>
</dbReference>
<keyword evidence="3" id="KW-0805">Transcription regulation</keyword>